<evidence type="ECO:0000256" key="1">
    <source>
        <dbReference type="SAM" id="MobiDB-lite"/>
    </source>
</evidence>
<feature type="compositionally biased region" description="Low complexity" evidence="1">
    <location>
        <begin position="218"/>
        <end position="228"/>
    </location>
</feature>
<feature type="compositionally biased region" description="Basic residues" evidence="1">
    <location>
        <begin position="179"/>
        <end position="189"/>
    </location>
</feature>
<dbReference type="KEGG" id="uvi:66062105"/>
<feature type="compositionally biased region" description="Low complexity" evidence="1">
    <location>
        <begin position="168"/>
        <end position="178"/>
    </location>
</feature>
<name>A0A8E5ME87_USTVR</name>
<dbReference type="Proteomes" id="UP000027002">
    <property type="component" value="Chromosome 1"/>
</dbReference>
<proteinExistence type="predicted"/>
<feature type="region of interest" description="Disordered" evidence="1">
    <location>
        <begin position="250"/>
        <end position="285"/>
    </location>
</feature>
<feature type="compositionally biased region" description="Low complexity" evidence="1">
    <location>
        <begin position="354"/>
        <end position="364"/>
    </location>
</feature>
<evidence type="ECO:0000313" key="2">
    <source>
        <dbReference type="EMBL" id="QUC17086.1"/>
    </source>
</evidence>
<dbReference type="GeneID" id="66062105"/>
<keyword evidence="3" id="KW-1185">Reference proteome</keyword>
<feature type="compositionally biased region" description="Basic and acidic residues" evidence="1">
    <location>
        <begin position="337"/>
        <end position="347"/>
    </location>
</feature>
<dbReference type="RefSeq" id="XP_042994759.1">
    <property type="nucleotide sequence ID" value="XM_043138825.1"/>
</dbReference>
<reference evidence="2" key="1">
    <citation type="submission" date="2020-03" db="EMBL/GenBank/DDBJ databases">
        <title>A mixture of massive structural variations and highly conserved coding sequences in Ustilaginoidea virens genome.</title>
        <authorList>
            <person name="Zhang K."/>
            <person name="Zhao Z."/>
            <person name="Zhang Z."/>
            <person name="Li Y."/>
            <person name="Hsiang T."/>
            <person name="Sun W."/>
        </authorList>
    </citation>
    <scope>NUCLEOTIDE SEQUENCE</scope>
    <source>
        <strain evidence="2">UV-8b</strain>
    </source>
</reference>
<dbReference type="AlphaFoldDB" id="A0A8E5ME87"/>
<evidence type="ECO:0000313" key="3">
    <source>
        <dbReference type="Proteomes" id="UP000027002"/>
    </source>
</evidence>
<dbReference type="OrthoDB" id="5226996at2759"/>
<gene>
    <name evidence="2" type="ORF">UV8b_01327</name>
</gene>
<feature type="region of interest" description="Disordered" evidence="1">
    <location>
        <begin position="328"/>
        <end position="387"/>
    </location>
</feature>
<feature type="region of interest" description="Disordered" evidence="1">
    <location>
        <begin position="168"/>
        <end position="228"/>
    </location>
</feature>
<organism evidence="2 3">
    <name type="scientific">Ustilaginoidea virens</name>
    <name type="common">Rice false smut fungus</name>
    <name type="synonym">Villosiclava virens</name>
    <dbReference type="NCBI Taxonomy" id="1159556"/>
    <lineage>
        <taxon>Eukaryota</taxon>
        <taxon>Fungi</taxon>
        <taxon>Dikarya</taxon>
        <taxon>Ascomycota</taxon>
        <taxon>Pezizomycotina</taxon>
        <taxon>Sordariomycetes</taxon>
        <taxon>Hypocreomycetidae</taxon>
        <taxon>Hypocreales</taxon>
        <taxon>Clavicipitaceae</taxon>
        <taxon>Ustilaginoidea</taxon>
    </lineage>
</organism>
<dbReference type="EMBL" id="CP072753">
    <property type="protein sequence ID" value="QUC17086.1"/>
    <property type="molecule type" value="Genomic_DNA"/>
</dbReference>
<sequence length="435" mass="46219">MGPPRTAAAAHLLAQRGRFQEGSMNDRASAAPPVQFLGSLERAALERRAQLDARLSAAAGGCGGAEEHRFGGLWDGAEEKSSSRGGRMKIFGQMWVGVRERLRLRRDDDRDARGKAKPAPSPSGGTRTGARDGPHALRHEERPTRDEVFANYHQLVASGFFSSHAVLSTRHAPPSSSSPHHHHHLHHHQPATSHHPQGLDPQWPLAPVRTSPVPSAESSNNGSGVVHGGNPCTPSRQCAAASAVCSPMSAASSRGTKRAASDVPDESDNEGAAQHDAGEDESTLAHRFLPKRLRITAARDISLPKLTSVASRKNMRAAVAAARRSLSAGAHAASGQPEHREPVELADKGPLSPDAADAADAADAQQHGAASRRIKRPTSARNLRSGKPAVVTVDKEVLSVVPDVNMGIPSVPVIPAKFTYGEDRENDGPWRGLRR</sequence>
<protein>
    <submittedName>
        <fullName evidence="2">Uncharacterized protein</fullName>
    </submittedName>
</protein>
<feature type="region of interest" description="Disordered" evidence="1">
    <location>
        <begin position="106"/>
        <end position="137"/>
    </location>
</feature>
<accession>A0A8E5ME87</accession>